<keyword evidence="3" id="KW-1185">Reference proteome</keyword>
<dbReference type="EMBL" id="CAJHUB010000681">
    <property type="protein sequence ID" value="CAD7678277.1"/>
    <property type="molecule type" value="Genomic_DNA"/>
</dbReference>
<dbReference type="AlphaFoldDB" id="A0A811YST7"/>
<dbReference type="Proteomes" id="UP000645828">
    <property type="component" value="Unassembled WGS sequence"/>
</dbReference>
<gene>
    <name evidence="2" type="ORF">NYPRO_LOCUS11075</name>
</gene>
<evidence type="ECO:0000313" key="3">
    <source>
        <dbReference type="Proteomes" id="UP000645828"/>
    </source>
</evidence>
<feature type="compositionally biased region" description="Low complexity" evidence="1">
    <location>
        <begin position="16"/>
        <end position="31"/>
    </location>
</feature>
<proteinExistence type="predicted"/>
<comment type="caution">
    <text evidence="2">The sequence shown here is derived from an EMBL/GenBank/DDBJ whole genome shotgun (WGS) entry which is preliminary data.</text>
</comment>
<evidence type="ECO:0000256" key="1">
    <source>
        <dbReference type="SAM" id="MobiDB-lite"/>
    </source>
</evidence>
<evidence type="ECO:0000313" key="2">
    <source>
        <dbReference type="EMBL" id="CAD7678277.1"/>
    </source>
</evidence>
<protein>
    <submittedName>
        <fullName evidence="2">(raccoon dog) hypothetical protein</fullName>
    </submittedName>
</protein>
<name>A0A811YST7_NYCPR</name>
<reference evidence="2" key="1">
    <citation type="submission" date="2020-12" db="EMBL/GenBank/DDBJ databases">
        <authorList>
            <consortium name="Molecular Ecology Group"/>
        </authorList>
    </citation>
    <scope>NUCLEOTIDE SEQUENCE</scope>
    <source>
        <strain evidence="2">TBG_1078</strain>
    </source>
</reference>
<sequence length="171" mass="18753">MREGLQLRPAPRPRCPRLLRPGGPLARRPPGVCSPRAGPRHRQGRPSGPLLPSSARTSPRPAPARGRGPRGLPDAARWLGAVDVITLSAARAPDFVSICRKEVIEVIEEKPRDFPGWVVPVDPPGRCGALLRRGSRSPPQRSLQEKAPCRVFWKTSSQKENSTPDYPYKGL</sequence>
<accession>A0A811YST7</accession>
<feature type="region of interest" description="Disordered" evidence="1">
    <location>
        <begin position="1"/>
        <end position="72"/>
    </location>
</feature>
<feature type="compositionally biased region" description="Low complexity" evidence="1">
    <location>
        <begin position="50"/>
        <end position="72"/>
    </location>
</feature>
<organism evidence="2 3">
    <name type="scientific">Nyctereutes procyonoides</name>
    <name type="common">Raccoon dog</name>
    <name type="synonym">Canis procyonoides</name>
    <dbReference type="NCBI Taxonomy" id="34880"/>
    <lineage>
        <taxon>Eukaryota</taxon>
        <taxon>Metazoa</taxon>
        <taxon>Chordata</taxon>
        <taxon>Craniata</taxon>
        <taxon>Vertebrata</taxon>
        <taxon>Euteleostomi</taxon>
        <taxon>Mammalia</taxon>
        <taxon>Eutheria</taxon>
        <taxon>Laurasiatheria</taxon>
        <taxon>Carnivora</taxon>
        <taxon>Caniformia</taxon>
        <taxon>Canidae</taxon>
        <taxon>Nyctereutes</taxon>
    </lineage>
</organism>